<keyword evidence="2" id="KW-1185">Reference proteome</keyword>
<dbReference type="Proteomes" id="UP001347796">
    <property type="component" value="Unassembled WGS sequence"/>
</dbReference>
<dbReference type="AlphaFoldDB" id="A0AAN8JWN2"/>
<sequence length="161" mass="17426">MFEEKVKEGFDEARDYLLQFLNIKGQSKESVEIHTGHAAAVSLRTTSSVATTGGHALKSFAVATDATADVLGSITSSAAAAVKATAIAGVVVSAITLPIDLYTIIMNAHDLHSNKKHDLETVLRDFVADMEQNMEDYSKCRGILRIFADEVAKFTDSKIDY</sequence>
<evidence type="ECO:0000313" key="2">
    <source>
        <dbReference type="Proteomes" id="UP001347796"/>
    </source>
</evidence>
<name>A0AAN8JWN2_PATCE</name>
<accession>A0AAN8JWN2</accession>
<proteinExistence type="predicted"/>
<organism evidence="1 2">
    <name type="scientific">Patella caerulea</name>
    <name type="common">Rayed Mediterranean limpet</name>
    <dbReference type="NCBI Taxonomy" id="87958"/>
    <lineage>
        <taxon>Eukaryota</taxon>
        <taxon>Metazoa</taxon>
        <taxon>Spiralia</taxon>
        <taxon>Lophotrochozoa</taxon>
        <taxon>Mollusca</taxon>
        <taxon>Gastropoda</taxon>
        <taxon>Patellogastropoda</taxon>
        <taxon>Patelloidea</taxon>
        <taxon>Patellidae</taxon>
        <taxon>Patella</taxon>
    </lineage>
</organism>
<dbReference type="EMBL" id="JAZGQO010000007">
    <property type="protein sequence ID" value="KAK6183260.1"/>
    <property type="molecule type" value="Genomic_DNA"/>
</dbReference>
<comment type="caution">
    <text evidence="1">The sequence shown here is derived from an EMBL/GenBank/DDBJ whole genome shotgun (WGS) entry which is preliminary data.</text>
</comment>
<gene>
    <name evidence="1" type="ORF">SNE40_010771</name>
</gene>
<protein>
    <submittedName>
        <fullName evidence="1">Uncharacterized protein</fullName>
    </submittedName>
</protein>
<reference evidence="1 2" key="1">
    <citation type="submission" date="2024-01" db="EMBL/GenBank/DDBJ databases">
        <title>The genome of the rayed Mediterranean limpet Patella caerulea (Linnaeus, 1758).</title>
        <authorList>
            <person name="Anh-Thu Weber A."/>
            <person name="Halstead-Nussloch G."/>
        </authorList>
    </citation>
    <scope>NUCLEOTIDE SEQUENCE [LARGE SCALE GENOMIC DNA]</scope>
    <source>
        <strain evidence="1">AATW-2023a</strain>
        <tissue evidence="1">Whole specimen</tissue>
    </source>
</reference>
<evidence type="ECO:0000313" key="1">
    <source>
        <dbReference type="EMBL" id="KAK6183260.1"/>
    </source>
</evidence>